<reference evidence="2 3" key="2">
    <citation type="submission" date="2023-10" db="EMBL/GenBank/DDBJ databases">
        <authorList>
            <person name="Han X.F."/>
        </authorList>
    </citation>
    <scope>NUCLEOTIDE SEQUENCE [LARGE SCALE GENOMIC DNA]</scope>
    <source>
        <strain evidence="2 3">KCTC 39840</strain>
    </source>
</reference>
<evidence type="ECO:0000313" key="3">
    <source>
        <dbReference type="Proteomes" id="UP001284601"/>
    </source>
</evidence>
<name>A0ABU4HPQ1_9ACTN</name>
<sequence>MSVTAAAPTAPAPTSADLRPGLGRLAGVELRKMVDTRAGLWLLIVTALLTVAIVALVCAVGDPPDQTLARLLEAALAPSSILLPIIGILLVTSEWNQRTALITFSLVPQRGRVLAAKLIAGTILTLAAFVLCIAVAAVGVAIVAPDVSGVWSLSAGLLFQMLVSVVTGMAIGIGFGAAILASAPAIVLYFALPAAWGILGSISFLNDAAEWLDSTQSMTPLTSELLSGTEWARVATTLALWMVLPLALGWWRIRREEVR</sequence>
<dbReference type="EMBL" id="JAWSTH010000011">
    <property type="protein sequence ID" value="MDW5594034.1"/>
    <property type="molecule type" value="Genomic_DNA"/>
</dbReference>
<gene>
    <name evidence="2" type="ORF">R7226_06795</name>
</gene>
<protein>
    <submittedName>
        <fullName evidence="2">ABC transporter permease subunit</fullName>
    </submittedName>
</protein>
<dbReference type="RefSeq" id="WP_318596292.1">
    <property type="nucleotide sequence ID" value="NZ_JAWSTH010000011.1"/>
</dbReference>
<comment type="caution">
    <text evidence="2">The sequence shown here is derived from an EMBL/GenBank/DDBJ whole genome shotgun (WGS) entry which is preliminary data.</text>
</comment>
<organism evidence="2 3">
    <name type="scientific">Conexibacter stalactiti</name>
    <dbReference type="NCBI Taxonomy" id="1940611"/>
    <lineage>
        <taxon>Bacteria</taxon>
        <taxon>Bacillati</taxon>
        <taxon>Actinomycetota</taxon>
        <taxon>Thermoleophilia</taxon>
        <taxon>Solirubrobacterales</taxon>
        <taxon>Conexibacteraceae</taxon>
        <taxon>Conexibacter</taxon>
    </lineage>
</organism>
<feature type="transmembrane region" description="Helical" evidence="1">
    <location>
        <begin position="40"/>
        <end position="62"/>
    </location>
</feature>
<dbReference type="Proteomes" id="UP001284601">
    <property type="component" value="Unassembled WGS sequence"/>
</dbReference>
<accession>A0ABU4HPQ1</accession>
<feature type="transmembrane region" description="Helical" evidence="1">
    <location>
        <begin position="114"/>
        <end position="145"/>
    </location>
</feature>
<proteinExistence type="predicted"/>
<feature type="transmembrane region" description="Helical" evidence="1">
    <location>
        <begin position="231"/>
        <end position="251"/>
    </location>
</feature>
<keyword evidence="1" id="KW-0812">Transmembrane</keyword>
<feature type="transmembrane region" description="Helical" evidence="1">
    <location>
        <begin position="157"/>
        <end position="179"/>
    </location>
</feature>
<keyword evidence="1" id="KW-1133">Transmembrane helix</keyword>
<evidence type="ECO:0000256" key="1">
    <source>
        <dbReference type="SAM" id="Phobius"/>
    </source>
</evidence>
<feature type="transmembrane region" description="Helical" evidence="1">
    <location>
        <begin position="186"/>
        <end position="205"/>
    </location>
</feature>
<keyword evidence="3" id="KW-1185">Reference proteome</keyword>
<keyword evidence="1" id="KW-0472">Membrane</keyword>
<reference evidence="3" key="1">
    <citation type="submission" date="2023-07" db="EMBL/GenBank/DDBJ databases">
        <title>Conexibacter stalactiti sp. nov., isolated from stalactites in a lava cave and emended description of the genus Conexibacter.</title>
        <authorList>
            <person name="Lee S.D."/>
        </authorList>
    </citation>
    <scope>NUCLEOTIDE SEQUENCE [LARGE SCALE GENOMIC DNA]</scope>
    <source>
        <strain evidence="3">KCTC 39840</strain>
    </source>
</reference>
<evidence type="ECO:0000313" key="2">
    <source>
        <dbReference type="EMBL" id="MDW5594034.1"/>
    </source>
</evidence>
<feature type="transmembrane region" description="Helical" evidence="1">
    <location>
        <begin position="74"/>
        <end position="93"/>
    </location>
</feature>